<accession>A0A9X3ANM4</accession>
<keyword evidence="2" id="KW-1185">Reference proteome</keyword>
<name>A0A9X3ANM4_9ENTR</name>
<reference evidence="1" key="1">
    <citation type="submission" date="2022-03" db="EMBL/GenBank/DDBJ databases">
        <title>Proposal of a novel genus Dryocolo and two novel species.</title>
        <authorList>
            <person name="Maddock D.W."/>
            <person name="Brady C.L."/>
            <person name="Denman S."/>
            <person name="Arnold D."/>
        </authorList>
    </citation>
    <scope>NUCLEOTIDE SEQUENCE</scope>
    <source>
        <strain evidence="1">H6W4</strain>
    </source>
</reference>
<evidence type="ECO:0000313" key="2">
    <source>
        <dbReference type="Proteomes" id="UP001150641"/>
    </source>
</evidence>
<sequence length="302" mass="34424">MIHVKNRVSDWVTIREAVKLINKTTGEKLKDSDIYRHALHGRIYISIYFPSPVILRKIKTINQKLKLAPVENSFISRLFFLDKKGFITGGNLTFSTEGRYIYPIQRVIDTTLSGFEFVLIQRLLASSLKIPLPLTGANVSNYGITVTLGGDTFQIFEKMTWQEKINQGIMQLPENCLSEFFAQSSSQVMYRKERRGYFPIHNLPEDACFVIRHAELEKLINMSFTNKTTSPSATRISTPLSRLFWLACKHNKEISPLMRQPYKLLSIFEQWASDDGITDRLSGDTLKTALERGSPSSSSSSK</sequence>
<proteinExistence type="predicted"/>
<gene>
    <name evidence="1" type="ORF">MUA00_09985</name>
</gene>
<dbReference type="Proteomes" id="UP001150641">
    <property type="component" value="Unassembled WGS sequence"/>
</dbReference>
<protein>
    <submittedName>
        <fullName evidence="1">Uncharacterized protein</fullName>
    </submittedName>
</protein>
<evidence type="ECO:0000313" key="1">
    <source>
        <dbReference type="EMBL" id="MCT4702126.1"/>
    </source>
</evidence>
<organism evidence="1 2">
    <name type="scientific">Dryocola boscaweniae</name>
    <dbReference type="NCBI Taxonomy" id="2925397"/>
    <lineage>
        <taxon>Bacteria</taxon>
        <taxon>Pseudomonadati</taxon>
        <taxon>Pseudomonadota</taxon>
        <taxon>Gammaproteobacteria</taxon>
        <taxon>Enterobacterales</taxon>
        <taxon>Enterobacteriaceae</taxon>
        <taxon>Dryocola</taxon>
    </lineage>
</organism>
<dbReference type="EMBL" id="JALHAP010000077">
    <property type="protein sequence ID" value="MCT4702126.1"/>
    <property type="molecule type" value="Genomic_DNA"/>
</dbReference>
<dbReference type="AlphaFoldDB" id="A0A9X3ANM4"/>
<comment type="caution">
    <text evidence="1">The sequence shown here is derived from an EMBL/GenBank/DDBJ whole genome shotgun (WGS) entry which is preliminary data.</text>
</comment>